<dbReference type="CDD" id="cd18787">
    <property type="entry name" value="SF2_C_DEAD"/>
    <property type="match status" value="1"/>
</dbReference>
<evidence type="ECO:0000259" key="8">
    <source>
        <dbReference type="PROSITE" id="PS51192"/>
    </source>
</evidence>
<feature type="region of interest" description="Disordered" evidence="7">
    <location>
        <begin position="384"/>
        <end position="439"/>
    </location>
</feature>
<dbReference type="Pfam" id="PF00270">
    <property type="entry name" value="DEAD"/>
    <property type="match status" value="1"/>
</dbReference>
<dbReference type="EMBL" id="BMPZ01000002">
    <property type="protein sequence ID" value="GGI73405.1"/>
    <property type="molecule type" value="Genomic_DNA"/>
</dbReference>
<reference evidence="10" key="1">
    <citation type="journal article" date="2014" name="Int. J. Syst. Evol. Microbiol.">
        <title>Complete genome sequence of Corynebacterium casei LMG S-19264T (=DSM 44701T), isolated from a smear-ripened cheese.</title>
        <authorList>
            <consortium name="US DOE Joint Genome Institute (JGI-PGF)"/>
            <person name="Walter F."/>
            <person name="Albersmeier A."/>
            <person name="Kalinowski J."/>
            <person name="Ruckert C."/>
        </authorList>
    </citation>
    <scope>NUCLEOTIDE SEQUENCE</scope>
    <source>
        <strain evidence="10">JCM 30804</strain>
    </source>
</reference>
<dbReference type="PROSITE" id="PS00039">
    <property type="entry name" value="DEAD_ATP_HELICASE"/>
    <property type="match status" value="1"/>
</dbReference>
<dbReference type="InterPro" id="IPR027417">
    <property type="entry name" value="P-loop_NTPase"/>
</dbReference>
<evidence type="ECO:0000256" key="1">
    <source>
        <dbReference type="ARBA" id="ARBA00022741"/>
    </source>
</evidence>
<evidence type="ECO:0000313" key="11">
    <source>
        <dbReference type="Proteomes" id="UP000613743"/>
    </source>
</evidence>
<sequence>MKFETLDLALPLQQAVAACGYTQLTKVQQAVIPHALANKDLMACAETGTGKTAAFSLPILQRLFEQNYSAEQGSVLRALVMTPTRELAIQVAENIGRYSEFLPVKTVAVYGGANINPQRKAVQQGVDILVATPGRLFDLIGQHGLNLETVTHLVIDEADRMLDLGFVKDIERVKSLVATQHQTQLYSATYHDNVRKLANKMLLAPEWINVTTQTTAEKISQSVYLVDQRRKAEMLSELVGRHNWQQVLVFVSTKESAEFLLKELKLDGIKAAVFHGDKTQGARNKALEDFKSGAIRVMVATDVAARGLDIQALPLVINFELPDAAEDYVHRIGRTGRAGLAGQAISFVSPSDVVQLSEIEGLIEKKLPQKVVAGYEAGAPLPARYRAQPEPLKPKKKVARDGKLRSSKNKRSSASQSKPHGRDSAAQKPKRNSPKWAKK</sequence>
<dbReference type="Proteomes" id="UP000613743">
    <property type="component" value="Unassembled WGS sequence"/>
</dbReference>
<dbReference type="PROSITE" id="PS51192">
    <property type="entry name" value="HELICASE_ATP_BIND_1"/>
    <property type="match status" value="1"/>
</dbReference>
<evidence type="ECO:0000256" key="3">
    <source>
        <dbReference type="ARBA" id="ARBA00022806"/>
    </source>
</evidence>
<dbReference type="PANTHER" id="PTHR47959:SF13">
    <property type="entry name" value="ATP-DEPENDENT RNA HELICASE RHLE"/>
    <property type="match status" value="1"/>
</dbReference>
<evidence type="ECO:0000256" key="4">
    <source>
        <dbReference type="ARBA" id="ARBA00022840"/>
    </source>
</evidence>
<dbReference type="PROSITE" id="PS51194">
    <property type="entry name" value="HELICASE_CTER"/>
    <property type="match status" value="1"/>
</dbReference>
<evidence type="ECO:0000256" key="7">
    <source>
        <dbReference type="SAM" id="MobiDB-lite"/>
    </source>
</evidence>
<dbReference type="GO" id="GO:0005829">
    <property type="term" value="C:cytosol"/>
    <property type="evidence" value="ECO:0007669"/>
    <property type="project" value="TreeGrafter"/>
</dbReference>
<dbReference type="SUPFAM" id="SSF52540">
    <property type="entry name" value="P-loop containing nucleoside triphosphate hydrolases"/>
    <property type="match status" value="1"/>
</dbReference>
<protein>
    <submittedName>
        <fullName evidence="10">RNA helicase</fullName>
    </submittedName>
</protein>
<comment type="similarity">
    <text evidence="5 6">Belongs to the DEAD box helicase family.</text>
</comment>
<dbReference type="InterPro" id="IPR050079">
    <property type="entry name" value="DEAD_box_RNA_helicase"/>
</dbReference>
<dbReference type="AlphaFoldDB" id="A0A917JKH5"/>
<dbReference type="SMART" id="SM00490">
    <property type="entry name" value="HELICc"/>
    <property type="match status" value="1"/>
</dbReference>
<dbReference type="Pfam" id="PF00271">
    <property type="entry name" value="Helicase_C"/>
    <property type="match status" value="1"/>
</dbReference>
<feature type="domain" description="Helicase ATP-binding" evidence="8">
    <location>
        <begin position="32"/>
        <end position="208"/>
    </location>
</feature>
<evidence type="ECO:0000259" key="9">
    <source>
        <dbReference type="PROSITE" id="PS51194"/>
    </source>
</evidence>
<dbReference type="CDD" id="cd00268">
    <property type="entry name" value="DEADc"/>
    <property type="match status" value="1"/>
</dbReference>
<dbReference type="InterPro" id="IPR000629">
    <property type="entry name" value="RNA-helicase_DEAD-box_CS"/>
</dbReference>
<dbReference type="GO" id="GO:0005524">
    <property type="term" value="F:ATP binding"/>
    <property type="evidence" value="ECO:0007669"/>
    <property type="project" value="UniProtKB-KW"/>
</dbReference>
<dbReference type="GO" id="GO:0016787">
    <property type="term" value="F:hydrolase activity"/>
    <property type="evidence" value="ECO:0007669"/>
    <property type="project" value="UniProtKB-KW"/>
</dbReference>
<keyword evidence="4 6" id="KW-0067">ATP-binding</keyword>
<dbReference type="InterPro" id="IPR011545">
    <property type="entry name" value="DEAD/DEAH_box_helicase_dom"/>
</dbReference>
<evidence type="ECO:0000256" key="5">
    <source>
        <dbReference type="ARBA" id="ARBA00038437"/>
    </source>
</evidence>
<comment type="caution">
    <text evidence="10">The sequence shown here is derived from an EMBL/GenBank/DDBJ whole genome shotgun (WGS) entry which is preliminary data.</text>
</comment>
<dbReference type="InterPro" id="IPR014001">
    <property type="entry name" value="Helicase_ATP-bd"/>
</dbReference>
<proteinExistence type="inferred from homology"/>
<keyword evidence="2 6" id="KW-0378">Hydrolase</keyword>
<keyword evidence="3 6" id="KW-0347">Helicase</keyword>
<dbReference type="SMART" id="SM00487">
    <property type="entry name" value="DEXDc"/>
    <property type="match status" value="1"/>
</dbReference>
<gene>
    <name evidence="10" type="ORF">GCM10009332_08650</name>
</gene>
<keyword evidence="1 6" id="KW-0547">Nucleotide-binding</keyword>
<name>A0A917JKH5_9GAMM</name>
<evidence type="ECO:0000256" key="6">
    <source>
        <dbReference type="RuleBase" id="RU000492"/>
    </source>
</evidence>
<dbReference type="PROSITE" id="PS51257">
    <property type="entry name" value="PROKAR_LIPOPROTEIN"/>
    <property type="match status" value="1"/>
</dbReference>
<dbReference type="RefSeq" id="WP_188918237.1">
    <property type="nucleotide sequence ID" value="NZ_BMPZ01000002.1"/>
</dbReference>
<reference evidence="10" key="2">
    <citation type="submission" date="2020-09" db="EMBL/GenBank/DDBJ databases">
        <authorList>
            <person name="Sun Q."/>
            <person name="Ohkuma M."/>
        </authorList>
    </citation>
    <scope>NUCLEOTIDE SEQUENCE</scope>
    <source>
        <strain evidence="10">JCM 30804</strain>
    </source>
</reference>
<dbReference type="GO" id="GO:0003724">
    <property type="term" value="F:RNA helicase activity"/>
    <property type="evidence" value="ECO:0007669"/>
    <property type="project" value="UniProtKB-ARBA"/>
</dbReference>
<organism evidence="10 11">
    <name type="scientific">Shewanella gelidii</name>
    <dbReference type="NCBI Taxonomy" id="1642821"/>
    <lineage>
        <taxon>Bacteria</taxon>
        <taxon>Pseudomonadati</taxon>
        <taxon>Pseudomonadota</taxon>
        <taxon>Gammaproteobacteria</taxon>
        <taxon>Alteromonadales</taxon>
        <taxon>Shewanellaceae</taxon>
        <taxon>Shewanella</taxon>
    </lineage>
</organism>
<dbReference type="PANTHER" id="PTHR47959">
    <property type="entry name" value="ATP-DEPENDENT RNA HELICASE RHLE-RELATED"/>
    <property type="match status" value="1"/>
</dbReference>
<evidence type="ECO:0000256" key="2">
    <source>
        <dbReference type="ARBA" id="ARBA00022801"/>
    </source>
</evidence>
<dbReference type="InterPro" id="IPR001650">
    <property type="entry name" value="Helicase_C-like"/>
</dbReference>
<dbReference type="Gene3D" id="3.40.50.300">
    <property type="entry name" value="P-loop containing nucleotide triphosphate hydrolases"/>
    <property type="match status" value="2"/>
</dbReference>
<keyword evidence="11" id="KW-1185">Reference proteome</keyword>
<dbReference type="GO" id="GO:0003676">
    <property type="term" value="F:nucleic acid binding"/>
    <property type="evidence" value="ECO:0007669"/>
    <property type="project" value="InterPro"/>
</dbReference>
<feature type="compositionally biased region" description="Basic residues" evidence="7">
    <location>
        <begin position="428"/>
        <end position="439"/>
    </location>
</feature>
<dbReference type="InterPro" id="IPR044742">
    <property type="entry name" value="DEAD/DEAH_RhlB"/>
</dbReference>
<accession>A0A917JKH5</accession>
<evidence type="ECO:0000313" key="10">
    <source>
        <dbReference type="EMBL" id="GGI73405.1"/>
    </source>
</evidence>
<feature type="domain" description="Helicase C-terminal" evidence="9">
    <location>
        <begin position="218"/>
        <end position="379"/>
    </location>
</feature>